<dbReference type="PANTHER" id="PTHR45923:SF2">
    <property type="entry name" value="PROTEIN SEY1"/>
    <property type="match status" value="1"/>
</dbReference>
<keyword evidence="13" id="KW-1185">Reference proteome</keyword>
<dbReference type="PANTHER" id="PTHR45923">
    <property type="entry name" value="PROTEIN SEY1"/>
    <property type="match status" value="1"/>
</dbReference>
<reference evidence="12" key="1">
    <citation type="submission" date="2021-02" db="EMBL/GenBank/DDBJ databases">
        <title>Genome sequence Cadophora malorum strain M34.</title>
        <authorList>
            <person name="Stefanovic E."/>
            <person name="Vu D."/>
            <person name="Scully C."/>
            <person name="Dijksterhuis J."/>
            <person name="Roader J."/>
            <person name="Houbraken J."/>
        </authorList>
    </citation>
    <scope>NUCLEOTIDE SEQUENCE</scope>
    <source>
        <strain evidence="12">M34</strain>
    </source>
</reference>
<gene>
    <name evidence="8 12" type="primary">SEY1</name>
    <name evidence="12" type="ORF">IFR04_006965</name>
</gene>
<dbReference type="InterPro" id="IPR030386">
    <property type="entry name" value="G_GB1_RHD3_dom"/>
</dbReference>
<dbReference type="HAMAP" id="MF_03109">
    <property type="entry name" value="Sey1"/>
    <property type="match status" value="1"/>
</dbReference>
<evidence type="ECO:0000259" key="11">
    <source>
        <dbReference type="PROSITE" id="PS51715"/>
    </source>
</evidence>
<dbReference type="EMBL" id="JAFJYH010000095">
    <property type="protein sequence ID" value="KAG4419928.1"/>
    <property type="molecule type" value="Genomic_DNA"/>
</dbReference>
<dbReference type="InterPro" id="IPR027417">
    <property type="entry name" value="P-loop_NTPase"/>
</dbReference>
<protein>
    <submittedName>
        <fullName evidence="12">Dynamin-like GTPase that mediates homotypic ER fusion</fullName>
    </submittedName>
</protein>
<dbReference type="Gene3D" id="3.40.50.300">
    <property type="entry name" value="P-loop containing nucleotide triphosphate hydrolases"/>
    <property type="match status" value="1"/>
</dbReference>
<keyword evidence="6 8" id="KW-0342">GTP-binding</keyword>
<dbReference type="Pfam" id="PF20428">
    <property type="entry name" value="Sey1_3HB"/>
    <property type="match status" value="1"/>
</dbReference>
<evidence type="ECO:0000256" key="9">
    <source>
        <dbReference type="SAM" id="MobiDB-lite"/>
    </source>
</evidence>
<evidence type="ECO:0000256" key="2">
    <source>
        <dbReference type="ARBA" id="ARBA00022741"/>
    </source>
</evidence>
<feature type="topological domain" description="Lumenal" evidence="8">
    <location>
        <begin position="794"/>
        <end position="796"/>
    </location>
</feature>
<feature type="region of interest" description="Disordered" evidence="9">
    <location>
        <begin position="1"/>
        <end position="22"/>
    </location>
</feature>
<dbReference type="InterPro" id="IPR046758">
    <property type="entry name" value="Sey1/RHD3-like_3HB"/>
</dbReference>
<evidence type="ECO:0000313" key="13">
    <source>
        <dbReference type="Proteomes" id="UP000664132"/>
    </source>
</evidence>
<dbReference type="GO" id="GO:0005789">
    <property type="term" value="C:endoplasmic reticulum membrane"/>
    <property type="evidence" value="ECO:0007669"/>
    <property type="project" value="UniProtKB-SubCell"/>
</dbReference>
<evidence type="ECO:0000256" key="8">
    <source>
        <dbReference type="HAMAP-Rule" id="MF_03109"/>
    </source>
</evidence>
<evidence type="ECO:0000313" key="12">
    <source>
        <dbReference type="EMBL" id="KAG4419928.1"/>
    </source>
</evidence>
<dbReference type="Proteomes" id="UP000664132">
    <property type="component" value="Unassembled WGS sequence"/>
</dbReference>
<dbReference type="GO" id="GO:0005525">
    <property type="term" value="F:GTP binding"/>
    <property type="evidence" value="ECO:0007669"/>
    <property type="project" value="UniProtKB-UniRule"/>
</dbReference>
<keyword evidence="4 8" id="KW-0256">Endoplasmic reticulum</keyword>
<feature type="topological domain" description="Cytoplasmic" evidence="8">
    <location>
        <begin position="818"/>
        <end position="890"/>
    </location>
</feature>
<sequence length="890" mass="99814">MASQTNGRERRPSAASRFPTAPSVMTMNGHFAGVGDAPTKEQYEHGIQVIDEEKEFNPHLNMYLQLTKIAQSGFNYHLISVFGSQSTGKSTLLNHLFGTDFGVMSETERRQTTKGIWMSKNKREHAEGPDSKKMADNILVMDVEGTDGRERGEDQDFERKSALFALATSEVLIVNIWEHQVGLYQGANMGLLKTVFEVNLQLFLKDKQSNPRSLLFFVIRDHLGTTPLANLRNTLIADLTNIWTSLSKPKGLENSRIEDYFDFGFAALPHKILQPDKFLTEVGNLGTRFRAGHRTTKEHGFDANHELEGGIFLPEYHRRIPADGFSVYAQGVWDQIVSNKDLDLPTQQELLAQFRCDEISREVLEAFDVAIQPLEEKQAEGVRLGKPAVLKALGTSGSGARLKSIKAFEVEASRYHKGVYARKRVELEGKIDTRLKALYNGQLSAANKAGVASFSDAVSAAVKAGQKKGASYEFAEIVEREKKVALAQFEAEARSLAIEGVPWTNFKQQYVLYEKDLNEVSSRLRKEEMRRLATRVERWVRSRLGDSVGLEFNKLGSGRGGSGAPETGEKPATEKDLWDRIWNLFVATVREAETRFVERAKSFDADQDEIDVGLWRLRRKSWGVLRARIDEEVMEGNILLKLRENFEDKFRYDEAGVPRIWRPTDDIEGMYTKAKESTLTLIPLLSRFRLAETYGPPDLPEWIGNAPASVDPKDEEDLTPIGGVDEEEGKSLEEEMTILGEAKRQDLVVRFKKTADGVYVEAKRSAIGGVAQVPLYFYGLLLALGWNEIVAVLRNPVYFIFLILLGVAAYVTYTLNLWGPMLRMTNAASAQAVEIGKEKLREFLESSDTGRQALAMKGRGDDDDAISLNTLDSRGKKKASVEDEDDDDDI</sequence>
<dbReference type="InterPro" id="IPR008803">
    <property type="entry name" value="RHD3/Sey1"/>
</dbReference>
<keyword evidence="7 8" id="KW-0472">Membrane</keyword>
<dbReference type="CDD" id="cd01851">
    <property type="entry name" value="GBP"/>
    <property type="match status" value="1"/>
</dbReference>
<dbReference type="AlphaFoldDB" id="A0A8H7TJA1"/>
<evidence type="ECO:0000256" key="3">
    <source>
        <dbReference type="ARBA" id="ARBA00022801"/>
    </source>
</evidence>
<keyword evidence="3 8" id="KW-0378">Hydrolase</keyword>
<evidence type="ECO:0000256" key="4">
    <source>
        <dbReference type="ARBA" id="ARBA00022824"/>
    </source>
</evidence>
<keyword evidence="1 8" id="KW-0812">Transmembrane</keyword>
<feature type="topological domain" description="Cytoplasmic" evidence="8">
    <location>
        <begin position="1"/>
        <end position="772"/>
    </location>
</feature>
<keyword evidence="2 8" id="KW-0547">Nucleotide-binding</keyword>
<keyword evidence="5 8" id="KW-1133">Transmembrane helix</keyword>
<evidence type="ECO:0000256" key="5">
    <source>
        <dbReference type="ARBA" id="ARBA00022989"/>
    </source>
</evidence>
<feature type="binding site" evidence="8">
    <location>
        <begin position="83"/>
        <end position="90"/>
    </location>
    <ligand>
        <name>GTP</name>
        <dbReference type="ChEBI" id="CHEBI:37565"/>
    </ligand>
</feature>
<evidence type="ECO:0000256" key="7">
    <source>
        <dbReference type="ARBA" id="ARBA00023136"/>
    </source>
</evidence>
<comment type="similarity">
    <text evidence="8">Belongs to the TRAFAC class dynamin-like GTPase superfamily. GB1/RHD3 GTPase family. RHD3 subfamily.</text>
</comment>
<dbReference type="GO" id="GO:0003924">
    <property type="term" value="F:GTPase activity"/>
    <property type="evidence" value="ECO:0007669"/>
    <property type="project" value="UniProtKB-UniRule"/>
</dbReference>
<comment type="caution">
    <text evidence="12">The sequence shown here is derived from an EMBL/GenBank/DDBJ whole genome shotgun (WGS) entry which is preliminary data.</text>
</comment>
<dbReference type="FunFam" id="3.40.50.300:FF:000727">
    <property type="entry name" value="Protein SEY1 homolog"/>
    <property type="match status" value="1"/>
</dbReference>
<comment type="subcellular location">
    <subcellularLocation>
        <location evidence="8">Endoplasmic reticulum membrane</location>
        <topology evidence="8">Multi-pass membrane protein</topology>
    </subcellularLocation>
    <text evidence="8">Enriched in the cortical ER. Concentrated in punctae along the ER tubules.</text>
</comment>
<dbReference type="OrthoDB" id="1597724at2759"/>
<dbReference type="SUPFAM" id="SSF52540">
    <property type="entry name" value="P-loop containing nucleoside triphosphate hydrolases"/>
    <property type="match status" value="1"/>
</dbReference>
<accession>A0A8H7TJA1</accession>
<evidence type="ECO:0000256" key="6">
    <source>
        <dbReference type="ARBA" id="ARBA00023134"/>
    </source>
</evidence>
<name>A0A8H7TJA1_9HELO</name>
<dbReference type="GO" id="GO:0016320">
    <property type="term" value="P:endoplasmic reticulum membrane fusion"/>
    <property type="evidence" value="ECO:0007669"/>
    <property type="project" value="TreeGrafter"/>
</dbReference>
<dbReference type="PROSITE" id="PS51715">
    <property type="entry name" value="G_GB1_RHD3"/>
    <property type="match status" value="1"/>
</dbReference>
<proteinExistence type="inferred from homology"/>
<evidence type="ECO:0000256" key="1">
    <source>
        <dbReference type="ARBA" id="ARBA00022692"/>
    </source>
</evidence>
<feature type="transmembrane region" description="Helical" evidence="10">
    <location>
        <begin position="797"/>
        <end position="818"/>
    </location>
</feature>
<evidence type="ECO:0000256" key="10">
    <source>
        <dbReference type="SAM" id="Phobius"/>
    </source>
</evidence>
<dbReference type="Pfam" id="PF05879">
    <property type="entry name" value="RHD3_GTPase"/>
    <property type="match status" value="1"/>
</dbReference>
<feature type="domain" description="GB1/RHD3-type G" evidence="11">
    <location>
        <begin position="73"/>
        <end position="329"/>
    </location>
</feature>
<organism evidence="12 13">
    <name type="scientific">Cadophora malorum</name>
    <dbReference type="NCBI Taxonomy" id="108018"/>
    <lineage>
        <taxon>Eukaryota</taxon>
        <taxon>Fungi</taxon>
        <taxon>Dikarya</taxon>
        <taxon>Ascomycota</taxon>
        <taxon>Pezizomycotina</taxon>
        <taxon>Leotiomycetes</taxon>
        <taxon>Helotiales</taxon>
        <taxon>Ploettnerulaceae</taxon>
        <taxon>Cadophora</taxon>
    </lineage>
</organism>